<accession>A0A2T7T9U8</accession>
<dbReference type="AlphaFoldDB" id="A0A2T7T9U8"/>
<feature type="domain" description="Knr4/Smi1-like" evidence="1">
    <location>
        <begin position="25"/>
        <end position="251"/>
    </location>
</feature>
<dbReference type="RefSeq" id="WP_030350309.1">
    <property type="nucleotide sequence ID" value="NZ_AZSP01000125.1"/>
</dbReference>
<evidence type="ECO:0000313" key="2">
    <source>
        <dbReference type="EMBL" id="PVE11861.1"/>
    </source>
</evidence>
<dbReference type="EMBL" id="AZSP01000125">
    <property type="protein sequence ID" value="PVE11861.1"/>
    <property type="molecule type" value="Genomic_DNA"/>
</dbReference>
<gene>
    <name evidence="2" type="ORF">Y717_07420</name>
</gene>
<name>A0A2T7T9U8_9ACTN</name>
<dbReference type="InterPro" id="IPR037883">
    <property type="entry name" value="Knr4/Smi1-like_sf"/>
</dbReference>
<dbReference type="Gene3D" id="3.40.1580.10">
    <property type="entry name" value="SMI1/KNR4-like"/>
    <property type="match status" value="2"/>
</dbReference>
<organism evidence="2 3">
    <name type="scientific">Streptomyces scopuliridis RB72</name>
    <dbReference type="NCBI Taxonomy" id="1440053"/>
    <lineage>
        <taxon>Bacteria</taxon>
        <taxon>Bacillati</taxon>
        <taxon>Actinomycetota</taxon>
        <taxon>Actinomycetes</taxon>
        <taxon>Kitasatosporales</taxon>
        <taxon>Streptomycetaceae</taxon>
        <taxon>Streptomyces</taxon>
    </lineage>
</organism>
<dbReference type="InterPro" id="IPR018958">
    <property type="entry name" value="Knr4/Smi1-like_dom"/>
</dbReference>
<proteinExistence type="predicted"/>
<dbReference type="SMART" id="SM00860">
    <property type="entry name" value="SMI1_KNR4"/>
    <property type="match status" value="1"/>
</dbReference>
<reference evidence="2 3" key="1">
    <citation type="submission" date="2013-12" db="EMBL/GenBank/DDBJ databases">
        <title>Annotated genome of Streptomyces scopuliridis.</title>
        <authorList>
            <person name="Olson J.B."/>
        </authorList>
    </citation>
    <scope>NUCLEOTIDE SEQUENCE [LARGE SCALE GENOMIC DNA]</scope>
    <source>
        <strain evidence="2 3">RB72</strain>
    </source>
</reference>
<evidence type="ECO:0000313" key="3">
    <source>
        <dbReference type="Proteomes" id="UP000245992"/>
    </source>
</evidence>
<sequence length="256" mass="27648">MRPDLVQLRGLIEESPTIFTLRGEGLPEARILAAESVVGPLPPSYRWWLAEYGGGSPAGAPAAATDLTTAWRLDGDLLRFCTEPGTGDTYQFALGRQAYGEYAVTRRGADDDADADAEYVADSFAGFLTVRAARHLGLGAGPTPAVARLWRSTPGVLLPNGVLVYGPQDILERNETYEVGDYAPDWILIGDNSGGSGLFMRRHGHDRDDDSGSEHDRATVHLLDLGAGERDIDTCGLSEPMTDDLLDWLRHGAVRP</sequence>
<evidence type="ECO:0000259" key="1">
    <source>
        <dbReference type="SMART" id="SM00860"/>
    </source>
</evidence>
<protein>
    <recommendedName>
        <fullName evidence="1">Knr4/Smi1-like domain-containing protein</fullName>
    </recommendedName>
</protein>
<keyword evidence="3" id="KW-1185">Reference proteome</keyword>
<dbReference type="OrthoDB" id="1739659at2"/>
<comment type="caution">
    <text evidence="2">The sequence shown here is derived from an EMBL/GenBank/DDBJ whole genome shotgun (WGS) entry which is preliminary data.</text>
</comment>
<dbReference type="SUPFAM" id="SSF160631">
    <property type="entry name" value="SMI1/KNR4-like"/>
    <property type="match status" value="1"/>
</dbReference>
<dbReference type="STRING" id="1440053.GCA_000718095_01133"/>
<dbReference type="Proteomes" id="UP000245992">
    <property type="component" value="Unassembled WGS sequence"/>
</dbReference>